<keyword evidence="2" id="KW-0444">Lipid biosynthesis</keyword>
<name>A0A0U3FHD9_EUBLI</name>
<organism evidence="8 10">
    <name type="scientific">Eubacterium limosum</name>
    <dbReference type="NCBI Taxonomy" id="1736"/>
    <lineage>
        <taxon>Bacteria</taxon>
        <taxon>Bacillati</taxon>
        <taxon>Bacillota</taxon>
        <taxon>Clostridia</taxon>
        <taxon>Eubacteriales</taxon>
        <taxon>Eubacteriaceae</taxon>
        <taxon>Eubacterium</taxon>
    </lineage>
</organism>
<keyword evidence="11" id="KW-1185">Reference proteome</keyword>
<evidence type="ECO:0000256" key="4">
    <source>
        <dbReference type="ARBA" id="ARBA00022832"/>
    </source>
</evidence>
<dbReference type="PROSITE" id="PS50075">
    <property type="entry name" value="CARRIER"/>
    <property type="match status" value="1"/>
</dbReference>
<evidence type="ECO:0000313" key="9">
    <source>
        <dbReference type="EMBL" id="MDE1468958.1"/>
    </source>
</evidence>
<dbReference type="EMBL" id="JAQSVD010000001">
    <property type="protein sequence ID" value="MDE1468958.1"/>
    <property type="molecule type" value="Genomic_DNA"/>
</dbReference>
<dbReference type="GO" id="GO:0000035">
    <property type="term" value="F:acyl binding"/>
    <property type="evidence" value="ECO:0007669"/>
    <property type="project" value="TreeGrafter"/>
</dbReference>
<dbReference type="PANTHER" id="PTHR20863">
    <property type="entry name" value="ACYL CARRIER PROTEIN"/>
    <property type="match status" value="1"/>
</dbReference>
<keyword evidence="3" id="KW-0597">Phosphoprotein</keyword>
<evidence type="ECO:0000256" key="2">
    <source>
        <dbReference type="ARBA" id="ARBA00022516"/>
    </source>
</evidence>
<keyword evidence="6" id="KW-0275">Fatty acid biosynthesis</keyword>
<proteinExistence type="predicted"/>
<dbReference type="InterPro" id="IPR009081">
    <property type="entry name" value="PP-bd_ACP"/>
</dbReference>
<keyword evidence="5" id="KW-0443">Lipid metabolism</keyword>
<keyword evidence="1" id="KW-0596">Phosphopantetheine</keyword>
<evidence type="ECO:0000256" key="5">
    <source>
        <dbReference type="ARBA" id="ARBA00023098"/>
    </source>
</evidence>
<dbReference type="PROSITE" id="PS00012">
    <property type="entry name" value="PHOSPHOPANTETHEINE"/>
    <property type="match status" value="1"/>
</dbReference>
<dbReference type="GO" id="GO:0016020">
    <property type="term" value="C:membrane"/>
    <property type="evidence" value="ECO:0007669"/>
    <property type="project" value="GOC"/>
</dbReference>
<sequence length="73" mass="8163">MLEQVKEIIVEAINVDEDLIVPEAKLQEDLGIDSLSAVELAMELENAFDIRIEDDALANLKTVQDILNIVENK</sequence>
<dbReference type="InterPro" id="IPR006162">
    <property type="entry name" value="Ppantetheine_attach_site"/>
</dbReference>
<dbReference type="Gene3D" id="1.10.1200.10">
    <property type="entry name" value="ACP-like"/>
    <property type="match status" value="1"/>
</dbReference>
<dbReference type="RefSeq" id="WP_013379911.1">
    <property type="nucleotide sequence ID" value="NZ_CP019962.1"/>
</dbReference>
<reference evidence="10" key="2">
    <citation type="journal article" date="2017" name="Sci. Rep.">
        <title>Determination of the Genome and Primary Transcriptome of Syngas Fermenting Eubacterium limosum ATCC 8486.</title>
        <authorList>
            <person name="Song Y."/>
            <person name="Shin J."/>
            <person name="Jeong Y."/>
            <person name="Jin S."/>
            <person name="Lee J.K."/>
            <person name="Kim D.R."/>
            <person name="Kim S.C."/>
            <person name="Cho S."/>
            <person name="Cho B.K."/>
        </authorList>
    </citation>
    <scope>NUCLEOTIDE SEQUENCE [LARGE SCALE GENOMIC DNA]</scope>
    <source>
        <strain evidence="10">ATCC 8486</strain>
    </source>
</reference>
<dbReference type="InterPro" id="IPR036736">
    <property type="entry name" value="ACP-like_sf"/>
</dbReference>
<dbReference type="SUPFAM" id="SSF47336">
    <property type="entry name" value="ACP-like"/>
    <property type="match status" value="1"/>
</dbReference>
<evidence type="ECO:0000256" key="6">
    <source>
        <dbReference type="ARBA" id="ARBA00023160"/>
    </source>
</evidence>
<dbReference type="Proteomes" id="UP001215087">
    <property type="component" value="Unassembled WGS sequence"/>
</dbReference>
<dbReference type="KEGG" id="elim:B2M23_15185"/>
<dbReference type="GO" id="GO:0005829">
    <property type="term" value="C:cytosol"/>
    <property type="evidence" value="ECO:0007669"/>
    <property type="project" value="TreeGrafter"/>
</dbReference>
<dbReference type="OrthoDB" id="9804551at2"/>
<protein>
    <submittedName>
        <fullName evidence="8">Acyl carrier protein</fullName>
    </submittedName>
</protein>
<dbReference type="NCBIfam" id="NF002148">
    <property type="entry name" value="PRK00982.1-2"/>
    <property type="match status" value="1"/>
</dbReference>
<reference evidence="8" key="3">
    <citation type="submission" date="2017-02" db="EMBL/GenBank/DDBJ databases">
        <title>Integrative analysis reveals regulation of autotrophic growth of syngas fermenting bacteria at the translational level.</title>
        <authorList>
            <person name="Song Y."/>
            <person name="Shin J."/>
            <person name="Jeong Y."/>
            <person name="Jin S."/>
            <person name="Kim D.R."/>
            <person name="Kim S.C."/>
            <person name="Cho S."/>
            <person name="Cho B.-K."/>
        </authorList>
    </citation>
    <scope>NUCLEOTIDE SEQUENCE</scope>
    <source>
        <strain evidence="8">ATCC 8486</strain>
    </source>
</reference>
<evidence type="ECO:0000256" key="1">
    <source>
        <dbReference type="ARBA" id="ARBA00022450"/>
    </source>
</evidence>
<dbReference type="GeneID" id="68362829"/>
<dbReference type="GO" id="GO:0000036">
    <property type="term" value="F:acyl carrier activity"/>
    <property type="evidence" value="ECO:0007669"/>
    <property type="project" value="TreeGrafter"/>
</dbReference>
<evidence type="ECO:0000313" key="10">
    <source>
        <dbReference type="Proteomes" id="UP000192391"/>
    </source>
</evidence>
<accession>A0A0U3FHD9</accession>
<evidence type="ECO:0000313" key="8">
    <source>
        <dbReference type="EMBL" id="ARD66784.1"/>
    </source>
</evidence>
<keyword evidence="4" id="KW-0276">Fatty acid metabolism</keyword>
<reference evidence="8" key="1">
    <citation type="journal article" date="2015" name="Genome Announc.">
        <title>Draft Genome Sequence of Chemolithoautotrophic Acetogenic Butanol-Producing Eubacterium limosum ATCC 8486.</title>
        <authorList>
            <person name="Song Y."/>
            <person name="Cho B.K."/>
        </authorList>
    </citation>
    <scope>NUCLEOTIDE SEQUENCE</scope>
    <source>
        <strain evidence="8">ATCC 8486</strain>
    </source>
</reference>
<reference evidence="9 11" key="4">
    <citation type="submission" date="2023-02" db="EMBL/GenBank/DDBJ databases">
        <title>Comparative genome analysis of Eubacterium limosum species.</title>
        <authorList>
            <person name="Bak J.E."/>
        </authorList>
    </citation>
    <scope>NUCLEOTIDE SEQUENCE [LARGE SCALE GENOMIC DNA]</scope>
    <source>
        <strain evidence="9 11">KGMB01548</strain>
    </source>
</reference>
<feature type="domain" description="Carrier" evidence="7">
    <location>
        <begin position="1"/>
        <end position="73"/>
    </location>
</feature>
<evidence type="ECO:0000256" key="3">
    <source>
        <dbReference type="ARBA" id="ARBA00022553"/>
    </source>
</evidence>
<evidence type="ECO:0000313" key="11">
    <source>
        <dbReference type="Proteomes" id="UP001215087"/>
    </source>
</evidence>
<dbReference type="InterPro" id="IPR003231">
    <property type="entry name" value="ACP"/>
</dbReference>
<dbReference type="EMBL" id="CP019962">
    <property type="protein sequence ID" value="ARD66784.1"/>
    <property type="molecule type" value="Genomic_DNA"/>
</dbReference>
<dbReference type="Proteomes" id="UP000192391">
    <property type="component" value="Chromosome"/>
</dbReference>
<evidence type="ECO:0000259" key="7">
    <source>
        <dbReference type="PROSITE" id="PS50075"/>
    </source>
</evidence>
<dbReference type="AlphaFoldDB" id="A0A0U3FHD9"/>
<dbReference type="Pfam" id="PF00550">
    <property type="entry name" value="PP-binding"/>
    <property type="match status" value="1"/>
</dbReference>
<gene>
    <name evidence="8" type="ORF">B2M23_15185</name>
    <name evidence="9" type="ORF">PTZ04_01685</name>
</gene>
<dbReference type="PANTHER" id="PTHR20863:SF76">
    <property type="entry name" value="CARRIER DOMAIN-CONTAINING PROTEIN"/>
    <property type="match status" value="1"/>
</dbReference>
<dbReference type="GO" id="GO:0009245">
    <property type="term" value="P:lipid A biosynthetic process"/>
    <property type="evidence" value="ECO:0007669"/>
    <property type="project" value="TreeGrafter"/>
</dbReference>